<proteinExistence type="predicted"/>
<evidence type="ECO:0000259" key="7">
    <source>
        <dbReference type="Pfam" id="PF18052"/>
    </source>
</evidence>
<dbReference type="InterPro" id="IPR058922">
    <property type="entry name" value="WHD_DRP"/>
</dbReference>
<dbReference type="Pfam" id="PF25019">
    <property type="entry name" value="LRR_R13L1-DRL21"/>
    <property type="match status" value="1"/>
</dbReference>
<dbReference type="PANTHER" id="PTHR36766">
    <property type="entry name" value="PLANT BROAD-SPECTRUM MILDEW RESISTANCE PROTEIN RPW8"/>
    <property type="match status" value="1"/>
</dbReference>
<feature type="domain" description="NB-ARC" evidence="6">
    <location>
        <begin position="186"/>
        <end position="337"/>
    </location>
</feature>
<accession>A0ABU6WEX4</accession>
<organism evidence="10 11">
    <name type="scientific">Stylosanthes scabra</name>
    <dbReference type="NCBI Taxonomy" id="79078"/>
    <lineage>
        <taxon>Eukaryota</taxon>
        <taxon>Viridiplantae</taxon>
        <taxon>Streptophyta</taxon>
        <taxon>Embryophyta</taxon>
        <taxon>Tracheophyta</taxon>
        <taxon>Spermatophyta</taxon>
        <taxon>Magnoliopsida</taxon>
        <taxon>eudicotyledons</taxon>
        <taxon>Gunneridae</taxon>
        <taxon>Pentapetalae</taxon>
        <taxon>rosids</taxon>
        <taxon>fabids</taxon>
        <taxon>Fabales</taxon>
        <taxon>Fabaceae</taxon>
        <taxon>Papilionoideae</taxon>
        <taxon>50 kb inversion clade</taxon>
        <taxon>dalbergioids sensu lato</taxon>
        <taxon>Dalbergieae</taxon>
        <taxon>Pterocarpus clade</taxon>
        <taxon>Stylosanthes</taxon>
    </lineage>
</organism>
<dbReference type="InterPro" id="IPR036388">
    <property type="entry name" value="WH-like_DNA-bd_sf"/>
</dbReference>
<dbReference type="Pfam" id="PF23559">
    <property type="entry name" value="WHD_DRP"/>
    <property type="match status" value="1"/>
</dbReference>
<evidence type="ECO:0008006" key="12">
    <source>
        <dbReference type="Google" id="ProtNLM"/>
    </source>
</evidence>
<dbReference type="InterPro" id="IPR042197">
    <property type="entry name" value="Apaf_helical"/>
</dbReference>
<dbReference type="Pfam" id="PF00931">
    <property type="entry name" value="NB-ARC"/>
    <property type="match status" value="1"/>
</dbReference>
<evidence type="ECO:0000313" key="11">
    <source>
        <dbReference type="Proteomes" id="UP001341840"/>
    </source>
</evidence>
<dbReference type="SUPFAM" id="SSF52058">
    <property type="entry name" value="L domain-like"/>
    <property type="match status" value="2"/>
</dbReference>
<evidence type="ECO:0000256" key="3">
    <source>
        <dbReference type="ARBA" id="ARBA00022741"/>
    </source>
</evidence>
<evidence type="ECO:0000256" key="2">
    <source>
        <dbReference type="ARBA" id="ARBA00022737"/>
    </source>
</evidence>
<dbReference type="InterPro" id="IPR002182">
    <property type="entry name" value="NB-ARC"/>
</dbReference>
<dbReference type="InterPro" id="IPR027417">
    <property type="entry name" value="P-loop_NTPase"/>
</dbReference>
<dbReference type="EMBL" id="JASCZI010181550">
    <property type="protein sequence ID" value="MED6184471.1"/>
    <property type="molecule type" value="Genomic_DNA"/>
</dbReference>
<reference evidence="10 11" key="1">
    <citation type="journal article" date="2023" name="Plants (Basel)">
        <title>Bridging the Gap: Combining Genomics and Transcriptomics Approaches to Understand Stylosanthes scabra, an Orphan Legume from the Brazilian Caatinga.</title>
        <authorList>
            <person name="Ferreira-Neto J.R.C."/>
            <person name="da Silva M.D."/>
            <person name="Binneck E."/>
            <person name="de Melo N.F."/>
            <person name="da Silva R.H."/>
            <person name="de Melo A.L.T.M."/>
            <person name="Pandolfi V."/>
            <person name="Bustamante F.O."/>
            <person name="Brasileiro-Vidal A.C."/>
            <person name="Benko-Iseppon A.M."/>
        </authorList>
    </citation>
    <scope>NUCLEOTIDE SEQUENCE [LARGE SCALE GENOMIC DNA]</scope>
    <source>
        <tissue evidence="10">Leaves</tissue>
    </source>
</reference>
<dbReference type="Gene3D" id="3.80.10.10">
    <property type="entry name" value="Ribonuclease Inhibitor"/>
    <property type="match status" value="3"/>
</dbReference>
<dbReference type="Gene3D" id="1.10.10.10">
    <property type="entry name" value="Winged helix-like DNA-binding domain superfamily/Winged helix DNA-binding domain"/>
    <property type="match status" value="1"/>
</dbReference>
<evidence type="ECO:0000313" key="10">
    <source>
        <dbReference type="EMBL" id="MED6184471.1"/>
    </source>
</evidence>
<evidence type="ECO:0000256" key="5">
    <source>
        <dbReference type="ARBA" id="ARBA00022840"/>
    </source>
</evidence>
<sequence length="1328" mass="150188">MATALVGGAVLSSIFNVVFDRMSSPEFANWIKGKKLTQKLLERLKTTLYAVQAFLIDAEQKQIKERAVKDWLHNLKDSMYVADDLLDEVFTKAATQKDPGTFFSRYLNLQDREIANRMEEIVDRIEFIVRQKDTLGLREIPMENRSWRITTSLVDRSNVYGREDDKAAIVKLLLDDDDDDNGDGDNDISVVPIVGMGGIGKTTLAQLVYHDDEVKENFDFRGWVCVSEEFDIMKVTKNILEAITKSFCNLKNLNLLQQDLKEKLSGKRFFIVLDDVWNEDYYDLNALLKPFQNGHKGSKILITTRSKKVASMVQTVLPHELNLLSDEDCWLVFSKHARLSIDSIQNPTLEKVGRDIVKKCNGLPLAAQALGGLLRGNSHVKDWNHVLKSEIWGSSDDRIKVIPALRINYYYLPSCLKECFVYCSLYPKDYEFDKEELVLLWMAENFLQPVSKKTLEEVGEEYFDELIARSFFQPHSTREKKFVMHDLVHDLAMIFAGKFYFRAEELENGDEVDSKTRHLSHNAKGNYPISKLFGDCEGVKHTRTFLEINLESRIPFNMGNTPCILLSHMKCLRVLSLKCFPLESLPDSIVELIHLRYLDLSHTLIVTLPESLGNLYNLQTLKLVRCANLKMLPTGMQNLVNLRYLDISGTCLHEMPKGMSKLKSLQFLSDYIVGKHEGNMIKELGALANLHESMSIAKLENVDSSIESSEARMFDKDGISCLRLGWSSDKDENIADSQIERDILDKLQPHSNLKELEIMGYRGTTFPDWLGHSSYHNITTLTLRGCSNCCMLPSLGQLPFLKHLLISTCKSLGTVGTEFYRNDECCLETPFPMLETLSFGSMPCWTEWCSSEFNAFPRLRELIIRNCPMLRGDLPNHLPSLQSLKIIKCRQLSSCLPRVPLMTSLHIVGSNKVRIGELPPLLRHLSVKGNHQVESVVEAIKNMQLTCLTHLHILGCVSHISFPVSCIPASLQDLMIWNCRKLEFQMEGQHHSLRILSISKSCDSVTSFSLLDSFPNLMNVEIMYCEKMESIVVSRSLSCLRSLIINNCGSLISMTTLWMAAPQLEDLTILRCPEIDLSASGDPLRSLRYLAISYCNKLVSSTALMSSQFHGLTDLRIVGECDETAKCLPKEGWLPASLESLSLEGIKSVETLECKGLAHLTSLRNLNIKECPKLENIEGEKLSASLMRLIIIQSPLLGKRCQMKDPQTKDLKGISIDILVPGMLVNASVKSILENGVMLSFLTYFTGTVICFICKQTSYPTKKIEDQDCCLKLLQFQSQLLLLTVLLILMKRSQGNRVRVCIPGLRLLEGLAIGSLKASALEECVYSF</sequence>
<evidence type="ECO:0000256" key="1">
    <source>
        <dbReference type="ARBA" id="ARBA00022614"/>
    </source>
</evidence>
<dbReference type="InterPro" id="IPR041118">
    <property type="entry name" value="Rx_N"/>
</dbReference>
<dbReference type="Gene3D" id="1.10.8.430">
    <property type="entry name" value="Helical domain of apoptotic protease-activating factors"/>
    <property type="match status" value="1"/>
</dbReference>
<dbReference type="SUPFAM" id="SSF52540">
    <property type="entry name" value="P-loop containing nucleoside triphosphate hydrolases"/>
    <property type="match status" value="1"/>
</dbReference>
<dbReference type="Proteomes" id="UP001341840">
    <property type="component" value="Unassembled WGS sequence"/>
</dbReference>
<name>A0ABU6WEX4_9FABA</name>
<gene>
    <name evidence="10" type="ORF">PIB30_047731</name>
</gene>
<evidence type="ECO:0000259" key="6">
    <source>
        <dbReference type="Pfam" id="PF00931"/>
    </source>
</evidence>
<dbReference type="Gene3D" id="3.40.50.300">
    <property type="entry name" value="P-loop containing nucleotide triphosphate hydrolases"/>
    <property type="match status" value="1"/>
</dbReference>
<dbReference type="PANTHER" id="PTHR36766:SF40">
    <property type="entry name" value="DISEASE RESISTANCE PROTEIN RGA3"/>
    <property type="match status" value="1"/>
</dbReference>
<evidence type="ECO:0000259" key="8">
    <source>
        <dbReference type="Pfam" id="PF23559"/>
    </source>
</evidence>
<evidence type="ECO:0000259" key="9">
    <source>
        <dbReference type="Pfam" id="PF25019"/>
    </source>
</evidence>
<protein>
    <recommendedName>
        <fullName evidence="12">Disease resistance RPP13-like protein 1</fullName>
    </recommendedName>
</protein>
<dbReference type="Gene3D" id="1.20.5.4130">
    <property type="match status" value="1"/>
</dbReference>
<comment type="caution">
    <text evidence="10">The sequence shown here is derived from an EMBL/GenBank/DDBJ whole genome shotgun (WGS) entry which is preliminary data.</text>
</comment>
<keyword evidence="5" id="KW-0067">ATP-binding</keyword>
<feature type="domain" description="Disease resistance N-terminal" evidence="7">
    <location>
        <begin position="10"/>
        <end position="98"/>
    </location>
</feature>
<dbReference type="InterPro" id="IPR056789">
    <property type="entry name" value="LRR_R13L1-DRL21"/>
</dbReference>
<keyword evidence="2" id="KW-0677">Repeat</keyword>
<dbReference type="InterPro" id="IPR003591">
    <property type="entry name" value="Leu-rich_rpt_typical-subtyp"/>
</dbReference>
<keyword evidence="1" id="KW-0433">Leucine-rich repeat</keyword>
<feature type="domain" description="R13L1/DRL21-like LRR repeat region" evidence="9">
    <location>
        <begin position="681"/>
        <end position="809"/>
    </location>
</feature>
<dbReference type="Pfam" id="PF18052">
    <property type="entry name" value="Rx_N"/>
    <property type="match status" value="1"/>
</dbReference>
<evidence type="ECO:0000256" key="4">
    <source>
        <dbReference type="ARBA" id="ARBA00022821"/>
    </source>
</evidence>
<feature type="domain" description="Disease resistance protein winged helix" evidence="8">
    <location>
        <begin position="425"/>
        <end position="492"/>
    </location>
</feature>
<dbReference type="SMART" id="SM00369">
    <property type="entry name" value="LRR_TYP"/>
    <property type="match status" value="2"/>
</dbReference>
<dbReference type="InterPro" id="IPR032675">
    <property type="entry name" value="LRR_dom_sf"/>
</dbReference>
<keyword evidence="4" id="KW-0611">Plant defense</keyword>
<dbReference type="PRINTS" id="PR00364">
    <property type="entry name" value="DISEASERSIST"/>
</dbReference>
<keyword evidence="11" id="KW-1185">Reference proteome</keyword>
<keyword evidence="3" id="KW-0547">Nucleotide-binding</keyword>